<evidence type="ECO:0000313" key="6">
    <source>
        <dbReference type="EMBL" id="NMP25402.1"/>
    </source>
</evidence>
<name>A0A848MED7_9GAMM</name>
<accession>A0A848MED7</accession>
<gene>
    <name evidence="6" type="ORF">GW590_00660</name>
</gene>
<proteinExistence type="inferred from homology"/>
<protein>
    <submittedName>
        <fullName evidence="6">HrpE/YscL family type III secretion apparatus protein</fullName>
    </submittedName>
</protein>
<dbReference type="Proteomes" id="UP000585363">
    <property type="component" value="Unassembled WGS sequence"/>
</dbReference>
<evidence type="ECO:0000256" key="5">
    <source>
        <dbReference type="ARBA" id="ARBA00024335"/>
    </source>
</evidence>
<reference evidence="6 7" key="2">
    <citation type="submission" date="2020-06" db="EMBL/GenBank/DDBJ databases">
        <title>Polyphasic characterization of a Rahnella strain isolated from tree sap.</title>
        <authorList>
            <person name="Kim I.S."/>
        </authorList>
    </citation>
    <scope>NUCLEOTIDE SEQUENCE [LARGE SCALE GENOMIC DNA]</scope>
    <source>
        <strain evidence="6 7">SAP-1</strain>
    </source>
</reference>
<reference evidence="6 7" key="1">
    <citation type="submission" date="2020-01" db="EMBL/GenBank/DDBJ databases">
        <authorList>
            <person name="Lee S.D."/>
        </authorList>
    </citation>
    <scope>NUCLEOTIDE SEQUENCE [LARGE SCALE GENOMIC DNA]</scope>
    <source>
        <strain evidence="6 7">SAP-1</strain>
    </source>
</reference>
<dbReference type="InterPro" id="IPR009335">
    <property type="entry name" value="T3SS_HrpE/ATPase_suE"/>
</dbReference>
<evidence type="ECO:0000313" key="7">
    <source>
        <dbReference type="Proteomes" id="UP000585363"/>
    </source>
</evidence>
<organism evidence="6 7">
    <name type="scientific">Rouxiella aceris</name>
    <dbReference type="NCBI Taxonomy" id="2703884"/>
    <lineage>
        <taxon>Bacteria</taxon>
        <taxon>Pseudomonadati</taxon>
        <taxon>Pseudomonadota</taxon>
        <taxon>Gammaproteobacteria</taxon>
        <taxon>Enterobacterales</taxon>
        <taxon>Yersiniaceae</taxon>
        <taxon>Rouxiella</taxon>
    </lineage>
</organism>
<dbReference type="EMBL" id="JAADJU010000001">
    <property type="protein sequence ID" value="NMP25402.1"/>
    <property type="molecule type" value="Genomic_DNA"/>
</dbReference>
<comment type="subcellular location">
    <subcellularLocation>
        <location evidence="1">Cytoplasm</location>
    </subcellularLocation>
</comment>
<dbReference type="AlphaFoldDB" id="A0A848MED7"/>
<keyword evidence="3" id="KW-0963">Cytoplasm</keyword>
<dbReference type="NCBIfam" id="TIGR02499">
    <property type="entry name" value="HrpE_YscL_not"/>
    <property type="match status" value="1"/>
</dbReference>
<keyword evidence="7" id="KW-1185">Reference proteome</keyword>
<keyword evidence="2" id="KW-0813">Transport</keyword>
<comment type="similarity">
    <text evidence="5">Belongs to the SctL stator family.</text>
</comment>
<dbReference type="InterPro" id="IPR012842">
    <property type="entry name" value="T3SS_SctL/SctL2"/>
</dbReference>
<comment type="caution">
    <text evidence="6">The sequence shown here is derived from an EMBL/GenBank/DDBJ whole genome shotgun (WGS) entry which is preliminary data.</text>
</comment>
<sequence>MWIKKKIRLPLDNFILAGPILHAPDIEACQKALAIEKQAKANAKKIGERALKKAEQSIEEKIKRQESLFCQQTRFFFQDWEKQRHQWQEDLLSQAEQFISQALSVILDEIAPRQRIPAVLRQLLRFQPSQHAATLYCCPAQLEEVKQGLAEQTHLNWQVQGDPGLAADHLLLTTDRGEWQTSWPKIVAYLLPSPPCANESPINMPSDNGTD</sequence>
<dbReference type="RefSeq" id="WP_169401109.1">
    <property type="nucleotide sequence ID" value="NZ_JAADJU010000001.1"/>
</dbReference>
<dbReference type="GO" id="GO:0005737">
    <property type="term" value="C:cytoplasm"/>
    <property type="evidence" value="ECO:0007669"/>
    <property type="project" value="UniProtKB-SubCell"/>
</dbReference>
<dbReference type="GO" id="GO:0030254">
    <property type="term" value="P:protein secretion by the type III secretion system"/>
    <property type="evidence" value="ECO:0007669"/>
    <property type="project" value="InterPro"/>
</dbReference>
<evidence type="ECO:0000256" key="1">
    <source>
        <dbReference type="ARBA" id="ARBA00004496"/>
    </source>
</evidence>
<dbReference type="Pfam" id="PF06188">
    <property type="entry name" value="HrpE"/>
    <property type="match status" value="1"/>
</dbReference>
<evidence type="ECO:0000256" key="3">
    <source>
        <dbReference type="ARBA" id="ARBA00022490"/>
    </source>
</evidence>
<evidence type="ECO:0000256" key="2">
    <source>
        <dbReference type="ARBA" id="ARBA00022448"/>
    </source>
</evidence>
<evidence type="ECO:0000256" key="4">
    <source>
        <dbReference type="ARBA" id="ARBA00022927"/>
    </source>
</evidence>
<keyword evidence="4" id="KW-0653">Protein transport</keyword>